<dbReference type="AlphaFoldDB" id="A0A816ZTA2"/>
<dbReference type="PANTHER" id="PTHR33830:SF38">
    <property type="entry name" value="DEFENSIN-LIKE PROTEIN 153-RELATED"/>
    <property type="match status" value="1"/>
</dbReference>
<feature type="transmembrane region" description="Helical" evidence="6">
    <location>
        <begin position="9"/>
        <end position="27"/>
    </location>
</feature>
<keyword evidence="4" id="KW-0611">Plant defense</keyword>
<evidence type="ECO:0000256" key="4">
    <source>
        <dbReference type="ARBA" id="ARBA00022821"/>
    </source>
</evidence>
<evidence type="ECO:0000256" key="2">
    <source>
        <dbReference type="ARBA" id="ARBA00022529"/>
    </source>
</evidence>
<accession>A0A816ZTA2</accession>
<keyword evidence="5" id="KW-1015">Disulfide bond</keyword>
<gene>
    <name evidence="7" type="ORF">DARMORV10_A08P01050.1</name>
    <name evidence="8" type="ORF">HID58_028309</name>
</gene>
<keyword evidence="2" id="KW-0929">Antimicrobial</keyword>
<evidence type="ECO:0000256" key="6">
    <source>
        <dbReference type="SAM" id="Phobius"/>
    </source>
</evidence>
<evidence type="ECO:0000256" key="3">
    <source>
        <dbReference type="ARBA" id="ARBA00022577"/>
    </source>
</evidence>
<keyword evidence="9" id="KW-1185">Reference proteome</keyword>
<dbReference type="Proteomes" id="UP000824890">
    <property type="component" value="Unassembled WGS sequence"/>
</dbReference>
<evidence type="ECO:0000313" key="8">
    <source>
        <dbReference type="EMBL" id="KAH0913863.1"/>
    </source>
</evidence>
<evidence type="ECO:0000256" key="5">
    <source>
        <dbReference type="ARBA" id="ARBA00023157"/>
    </source>
</evidence>
<dbReference type="Proteomes" id="UP001295469">
    <property type="component" value="Chromosome A08"/>
</dbReference>
<dbReference type="EMBL" id="JAGKQM010000008">
    <property type="protein sequence ID" value="KAH0913863.1"/>
    <property type="molecule type" value="Genomic_DNA"/>
</dbReference>
<dbReference type="PANTHER" id="PTHR33830">
    <property type="entry name" value="DEFENSIN-LIKE PROTEIN 184-RELATED"/>
    <property type="match status" value="1"/>
</dbReference>
<evidence type="ECO:0000313" key="7">
    <source>
        <dbReference type="EMBL" id="CAF2212238.1"/>
    </source>
</evidence>
<dbReference type="Gramene" id="CDY02468">
    <property type="protein sequence ID" value="CDY02468"/>
    <property type="gene ID" value="GSBRNA2T00114102001"/>
</dbReference>
<sequence>MKNAFQPPLIGRVMLTILLFGVMTIALERGPPSKPKTCYDIYPIKTGECDITQCRTECTKKRKGDGFCTKQSQGKSDCRCLYKLLNGVSLIYIVDM</sequence>
<comment type="similarity">
    <text evidence="1">Belongs to the DEFL family.</text>
</comment>
<dbReference type="EMBL" id="HG994362">
    <property type="protein sequence ID" value="CAF2212238.1"/>
    <property type="molecule type" value="Genomic_DNA"/>
</dbReference>
<dbReference type="InterPro" id="IPR010851">
    <property type="entry name" value="DEFL"/>
</dbReference>
<reference evidence="7" key="1">
    <citation type="submission" date="2021-01" db="EMBL/GenBank/DDBJ databases">
        <authorList>
            <consortium name="Genoscope - CEA"/>
            <person name="William W."/>
        </authorList>
    </citation>
    <scope>NUCLEOTIDE SEQUENCE</scope>
</reference>
<dbReference type="Pfam" id="PF07333">
    <property type="entry name" value="SLR1-BP"/>
    <property type="match status" value="1"/>
</dbReference>
<keyword evidence="6" id="KW-0472">Membrane</keyword>
<reference evidence="8 9" key="2">
    <citation type="submission" date="2021-05" db="EMBL/GenBank/DDBJ databases">
        <title>Genome Assembly of Synthetic Allotetraploid Brassica napus Reveals Homoeologous Exchanges between Subgenomes.</title>
        <authorList>
            <person name="Davis J.T."/>
        </authorList>
    </citation>
    <scope>NUCLEOTIDE SEQUENCE [LARGE SCALE GENOMIC DNA]</scope>
    <source>
        <strain evidence="9">cv. Da-Ae</strain>
        <tissue evidence="8">Seedling</tissue>
    </source>
</reference>
<dbReference type="GO" id="GO:0031640">
    <property type="term" value="P:killing of cells of another organism"/>
    <property type="evidence" value="ECO:0007669"/>
    <property type="project" value="UniProtKB-KW"/>
</dbReference>
<evidence type="ECO:0000256" key="1">
    <source>
        <dbReference type="ARBA" id="ARBA00006722"/>
    </source>
</evidence>
<protein>
    <submittedName>
        <fullName evidence="7">(rape) hypothetical protein</fullName>
    </submittedName>
</protein>
<keyword evidence="3" id="KW-0295">Fungicide</keyword>
<dbReference type="GO" id="GO:0050832">
    <property type="term" value="P:defense response to fungus"/>
    <property type="evidence" value="ECO:0007669"/>
    <property type="project" value="UniProtKB-KW"/>
</dbReference>
<keyword evidence="6" id="KW-0812">Transmembrane</keyword>
<evidence type="ECO:0000313" key="9">
    <source>
        <dbReference type="Proteomes" id="UP000824890"/>
    </source>
</evidence>
<proteinExistence type="inferred from homology"/>
<name>A0A816ZTA2_BRANA</name>
<organism evidence="7">
    <name type="scientific">Brassica napus</name>
    <name type="common">Rape</name>
    <dbReference type="NCBI Taxonomy" id="3708"/>
    <lineage>
        <taxon>Eukaryota</taxon>
        <taxon>Viridiplantae</taxon>
        <taxon>Streptophyta</taxon>
        <taxon>Embryophyta</taxon>
        <taxon>Tracheophyta</taxon>
        <taxon>Spermatophyta</taxon>
        <taxon>Magnoliopsida</taxon>
        <taxon>eudicotyledons</taxon>
        <taxon>Gunneridae</taxon>
        <taxon>Pentapetalae</taxon>
        <taxon>rosids</taxon>
        <taxon>malvids</taxon>
        <taxon>Brassicales</taxon>
        <taxon>Brassicaceae</taxon>
        <taxon>Brassiceae</taxon>
        <taxon>Brassica</taxon>
    </lineage>
</organism>
<keyword evidence="6" id="KW-1133">Transmembrane helix</keyword>